<name>B4I7M4_DROSE</name>
<gene>
    <name evidence="1" type="primary">Dsec\GM15821</name>
    <name evidence="1" type="ORF">Dsec_GM15821</name>
</gene>
<proteinExistence type="predicted"/>
<dbReference type="Proteomes" id="UP000001292">
    <property type="component" value="Unassembled WGS sequence"/>
</dbReference>
<dbReference type="EMBL" id="CH480824">
    <property type="protein sequence ID" value="EDW56599.1"/>
    <property type="molecule type" value="Genomic_DNA"/>
</dbReference>
<organism evidence="2">
    <name type="scientific">Drosophila sechellia</name>
    <name type="common">Fruit fly</name>
    <dbReference type="NCBI Taxonomy" id="7238"/>
    <lineage>
        <taxon>Eukaryota</taxon>
        <taxon>Metazoa</taxon>
        <taxon>Ecdysozoa</taxon>
        <taxon>Arthropoda</taxon>
        <taxon>Hexapoda</taxon>
        <taxon>Insecta</taxon>
        <taxon>Pterygota</taxon>
        <taxon>Neoptera</taxon>
        <taxon>Endopterygota</taxon>
        <taxon>Diptera</taxon>
        <taxon>Brachycera</taxon>
        <taxon>Muscomorpha</taxon>
        <taxon>Ephydroidea</taxon>
        <taxon>Drosophilidae</taxon>
        <taxon>Drosophila</taxon>
        <taxon>Sophophora</taxon>
    </lineage>
</organism>
<evidence type="ECO:0000313" key="2">
    <source>
        <dbReference type="Proteomes" id="UP000001292"/>
    </source>
</evidence>
<reference evidence="1 2" key="1">
    <citation type="journal article" date="2007" name="Nature">
        <title>Evolution of genes and genomes on the Drosophila phylogeny.</title>
        <authorList>
            <consortium name="Drosophila 12 Genomes Consortium"/>
            <person name="Clark A.G."/>
            <person name="Eisen M.B."/>
            <person name="Smith D.R."/>
            <person name="Bergman C.M."/>
            <person name="Oliver B."/>
            <person name="Markow T.A."/>
            <person name="Kaufman T.C."/>
            <person name="Kellis M."/>
            <person name="Gelbart W."/>
            <person name="Iyer V.N."/>
            <person name="Pollard D.A."/>
            <person name="Sackton T.B."/>
            <person name="Larracuente A.M."/>
            <person name="Singh N.D."/>
            <person name="Abad J.P."/>
            <person name="Abt D.N."/>
            <person name="Adryan B."/>
            <person name="Aguade M."/>
            <person name="Akashi H."/>
            <person name="Anderson W.W."/>
            <person name="Aquadro C.F."/>
            <person name="Ardell D.H."/>
            <person name="Arguello R."/>
            <person name="Artieri C.G."/>
            <person name="Barbash D.A."/>
            <person name="Barker D."/>
            <person name="Barsanti P."/>
            <person name="Batterham P."/>
            <person name="Batzoglou S."/>
            <person name="Begun D."/>
            <person name="Bhutkar A."/>
            <person name="Blanco E."/>
            <person name="Bosak S.A."/>
            <person name="Bradley R.K."/>
            <person name="Brand A.D."/>
            <person name="Brent M.R."/>
            <person name="Brooks A.N."/>
            <person name="Brown R.H."/>
            <person name="Butlin R.K."/>
            <person name="Caggese C."/>
            <person name="Calvi B.R."/>
            <person name="Bernardo de Carvalho A."/>
            <person name="Caspi A."/>
            <person name="Castrezana S."/>
            <person name="Celniker S.E."/>
            <person name="Chang J.L."/>
            <person name="Chapple C."/>
            <person name="Chatterji S."/>
            <person name="Chinwalla A."/>
            <person name="Civetta A."/>
            <person name="Clifton S.W."/>
            <person name="Comeron J.M."/>
            <person name="Costello J.C."/>
            <person name="Coyne J.A."/>
            <person name="Daub J."/>
            <person name="David R.G."/>
            <person name="Delcher A.L."/>
            <person name="Delehaunty K."/>
            <person name="Do C.B."/>
            <person name="Ebling H."/>
            <person name="Edwards K."/>
            <person name="Eickbush T."/>
            <person name="Evans J.D."/>
            <person name="Filipski A."/>
            <person name="Findeiss S."/>
            <person name="Freyhult E."/>
            <person name="Fulton L."/>
            <person name="Fulton R."/>
            <person name="Garcia A.C."/>
            <person name="Gardiner A."/>
            <person name="Garfield D.A."/>
            <person name="Garvin B.E."/>
            <person name="Gibson G."/>
            <person name="Gilbert D."/>
            <person name="Gnerre S."/>
            <person name="Godfrey J."/>
            <person name="Good R."/>
            <person name="Gotea V."/>
            <person name="Gravely B."/>
            <person name="Greenberg A.J."/>
            <person name="Griffiths-Jones S."/>
            <person name="Gross S."/>
            <person name="Guigo R."/>
            <person name="Gustafson E.A."/>
            <person name="Haerty W."/>
            <person name="Hahn M.W."/>
            <person name="Halligan D.L."/>
            <person name="Halpern A.L."/>
            <person name="Halter G.M."/>
            <person name="Han M.V."/>
            <person name="Heger A."/>
            <person name="Hillier L."/>
            <person name="Hinrichs A.S."/>
            <person name="Holmes I."/>
            <person name="Hoskins R.A."/>
            <person name="Hubisz M.J."/>
            <person name="Hultmark D."/>
            <person name="Huntley M.A."/>
            <person name="Jaffe D.B."/>
            <person name="Jagadeeshan S."/>
            <person name="Jeck W.R."/>
            <person name="Johnson J."/>
            <person name="Jones C.D."/>
            <person name="Jordan W.C."/>
            <person name="Karpen G.H."/>
            <person name="Kataoka E."/>
            <person name="Keightley P.D."/>
            <person name="Kheradpour P."/>
            <person name="Kirkness E.F."/>
            <person name="Koerich L.B."/>
            <person name="Kristiansen K."/>
            <person name="Kudrna D."/>
            <person name="Kulathinal R.J."/>
            <person name="Kumar S."/>
            <person name="Kwok R."/>
            <person name="Lander E."/>
            <person name="Langley C.H."/>
            <person name="Lapoint R."/>
            <person name="Lazzaro B.P."/>
            <person name="Lee S.J."/>
            <person name="Levesque L."/>
            <person name="Li R."/>
            <person name="Lin C.F."/>
            <person name="Lin M.F."/>
            <person name="Lindblad-Toh K."/>
            <person name="Llopart A."/>
            <person name="Long M."/>
            <person name="Low L."/>
            <person name="Lozovsky E."/>
            <person name="Lu J."/>
            <person name="Luo M."/>
            <person name="Machado C.A."/>
            <person name="Makalowski W."/>
            <person name="Marzo M."/>
            <person name="Matsuda M."/>
            <person name="Matzkin L."/>
            <person name="McAllister B."/>
            <person name="McBride C.S."/>
            <person name="McKernan B."/>
            <person name="McKernan K."/>
            <person name="Mendez-Lago M."/>
            <person name="Minx P."/>
            <person name="Mollenhauer M.U."/>
            <person name="Montooth K."/>
            <person name="Mount S.M."/>
            <person name="Mu X."/>
            <person name="Myers E."/>
            <person name="Negre B."/>
            <person name="Newfeld S."/>
            <person name="Nielsen R."/>
            <person name="Noor M.A."/>
            <person name="O'Grady P."/>
            <person name="Pachter L."/>
            <person name="Papaceit M."/>
            <person name="Parisi M.J."/>
            <person name="Parisi M."/>
            <person name="Parts L."/>
            <person name="Pedersen J.S."/>
            <person name="Pesole G."/>
            <person name="Phillippy A.M."/>
            <person name="Ponting C.P."/>
            <person name="Pop M."/>
            <person name="Porcelli D."/>
            <person name="Powell J.R."/>
            <person name="Prohaska S."/>
            <person name="Pruitt K."/>
            <person name="Puig M."/>
            <person name="Quesneville H."/>
            <person name="Ram K.R."/>
            <person name="Rand D."/>
            <person name="Rasmussen M.D."/>
            <person name="Reed L.K."/>
            <person name="Reenan R."/>
            <person name="Reily A."/>
            <person name="Remington K.A."/>
            <person name="Rieger T.T."/>
            <person name="Ritchie M.G."/>
            <person name="Robin C."/>
            <person name="Rogers Y.H."/>
            <person name="Rohde C."/>
            <person name="Rozas J."/>
            <person name="Rubenfield M.J."/>
            <person name="Ruiz A."/>
            <person name="Russo S."/>
            <person name="Salzberg S.L."/>
            <person name="Sanchez-Gracia A."/>
            <person name="Saranga D.J."/>
            <person name="Sato H."/>
            <person name="Schaeffer S.W."/>
            <person name="Schatz M.C."/>
            <person name="Schlenke T."/>
            <person name="Schwartz R."/>
            <person name="Segarra C."/>
            <person name="Singh R.S."/>
            <person name="Sirot L."/>
            <person name="Sirota M."/>
            <person name="Sisneros N.B."/>
            <person name="Smith C.D."/>
            <person name="Smith T.F."/>
            <person name="Spieth J."/>
            <person name="Stage D.E."/>
            <person name="Stark A."/>
            <person name="Stephan W."/>
            <person name="Strausberg R.L."/>
            <person name="Strempel S."/>
            <person name="Sturgill D."/>
            <person name="Sutton G."/>
            <person name="Sutton G.G."/>
            <person name="Tao W."/>
            <person name="Teichmann S."/>
            <person name="Tobari Y.N."/>
            <person name="Tomimura Y."/>
            <person name="Tsolas J.M."/>
            <person name="Valente V.L."/>
            <person name="Venter E."/>
            <person name="Venter J.C."/>
            <person name="Vicario S."/>
            <person name="Vieira F.G."/>
            <person name="Vilella A.J."/>
            <person name="Villasante A."/>
            <person name="Walenz B."/>
            <person name="Wang J."/>
            <person name="Wasserman M."/>
            <person name="Watts T."/>
            <person name="Wilson D."/>
            <person name="Wilson R.K."/>
            <person name="Wing R.A."/>
            <person name="Wolfner M.F."/>
            <person name="Wong A."/>
            <person name="Wong G.K."/>
            <person name="Wu C.I."/>
            <person name="Wu G."/>
            <person name="Yamamoto D."/>
            <person name="Yang H.P."/>
            <person name="Yang S.P."/>
            <person name="Yorke J.A."/>
            <person name="Yoshida K."/>
            <person name="Zdobnov E."/>
            <person name="Zhang P."/>
            <person name="Zhang Y."/>
            <person name="Zimin A.V."/>
            <person name="Baldwin J."/>
            <person name="Abdouelleil A."/>
            <person name="Abdulkadir J."/>
            <person name="Abebe A."/>
            <person name="Abera B."/>
            <person name="Abreu J."/>
            <person name="Acer S.C."/>
            <person name="Aftuck L."/>
            <person name="Alexander A."/>
            <person name="An P."/>
            <person name="Anderson E."/>
            <person name="Anderson S."/>
            <person name="Arachi H."/>
            <person name="Azer M."/>
            <person name="Bachantsang P."/>
            <person name="Barry A."/>
            <person name="Bayul T."/>
            <person name="Berlin A."/>
            <person name="Bessette D."/>
            <person name="Bloom T."/>
            <person name="Blye J."/>
            <person name="Boguslavskiy L."/>
            <person name="Bonnet C."/>
            <person name="Boukhgalter B."/>
            <person name="Bourzgui I."/>
            <person name="Brown A."/>
            <person name="Cahill P."/>
            <person name="Channer S."/>
            <person name="Cheshatsang Y."/>
            <person name="Chuda L."/>
            <person name="Citroen M."/>
            <person name="Collymore A."/>
            <person name="Cooke P."/>
            <person name="Costello M."/>
            <person name="D'Aco K."/>
            <person name="Daza R."/>
            <person name="De Haan G."/>
            <person name="DeGray S."/>
            <person name="DeMaso C."/>
            <person name="Dhargay N."/>
            <person name="Dooley K."/>
            <person name="Dooley E."/>
            <person name="Doricent M."/>
            <person name="Dorje P."/>
            <person name="Dorjee K."/>
            <person name="Dupes A."/>
            <person name="Elong R."/>
            <person name="Falk J."/>
            <person name="Farina A."/>
            <person name="Faro S."/>
            <person name="Ferguson D."/>
            <person name="Fisher S."/>
            <person name="Foley C.D."/>
            <person name="Franke A."/>
            <person name="Friedrich D."/>
            <person name="Gadbois L."/>
            <person name="Gearin G."/>
            <person name="Gearin C.R."/>
            <person name="Giannoukos G."/>
            <person name="Goode T."/>
            <person name="Graham J."/>
            <person name="Grandbois E."/>
            <person name="Grewal S."/>
            <person name="Gyaltsen K."/>
            <person name="Hafez N."/>
            <person name="Hagos B."/>
            <person name="Hall J."/>
            <person name="Henson C."/>
            <person name="Hollinger A."/>
            <person name="Honan T."/>
            <person name="Huard M.D."/>
            <person name="Hughes L."/>
            <person name="Hurhula B."/>
            <person name="Husby M.E."/>
            <person name="Kamat A."/>
            <person name="Kanga B."/>
            <person name="Kashin S."/>
            <person name="Khazanovich D."/>
            <person name="Kisner P."/>
            <person name="Lance K."/>
            <person name="Lara M."/>
            <person name="Lee W."/>
            <person name="Lennon N."/>
            <person name="Letendre F."/>
            <person name="LeVine R."/>
            <person name="Lipovsky A."/>
            <person name="Liu X."/>
            <person name="Liu J."/>
            <person name="Liu S."/>
            <person name="Lokyitsang T."/>
            <person name="Lokyitsang Y."/>
            <person name="Lubonja R."/>
            <person name="Lui A."/>
            <person name="MacDonald P."/>
            <person name="Magnisalis V."/>
            <person name="Maru K."/>
            <person name="Matthews C."/>
            <person name="McCusker W."/>
            <person name="McDonough S."/>
            <person name="Mehta T."/>
            <person name="Meldrim J."/>
            <person name="Meneus L."/>
            <person name="Mihai O."/>
            <person name="Mihalev A."/>
            <person name="Mihova T."/>
            <person name="Mittelman R."/>
            <person name="Mlenga V."/>
            <person name="Montmayeur A."/>
            <person name="Mulrain L."/>
            <person name="Navidi A."/>
            <person name="Naylor J."/>
            <person name="Negash T."/>
            <person name="Nguyen T."/>
            <person name="Nguyen N."/>
            <person name="Nicol R."/>
            <person name="Norbu C."/>
            <person name="Norbu N."/>
            <person name="Novod N."/>
            <person name="O'Neill B."/>
            <person name="Osman S."/>
            <person name="Markiewicz E."/>
            <person name="Oyono O.L."/>
            <person name="Patti C."/>
            <person name="Phunkhang P."/>
            <person name="Pierre F."/>
            <person name="Priest M."/>
            <person name="Raghuraman S."/>
            <person name="Rege F."/>
            <person name="Reyes R."/>
            <person name="Rise C."/>
            <person name="Rogov P."/>
            <person name="Ross K."/>
            <person name="Ryan E."/>
            <person name="Settipalli S."/>
            <person name="Shea T."/>
            <person name="Sherpa N."/>
            <person name="Shi L."/>
            <person name="Shih D."/>
            <person name="Sparrow T."/>
            <person name="Spaulding J."/>
            <person name="Stalker J."/>
            <person name="Stange-Thomann N."/>
            <person name="Stavropoulos S."/>
            <person name="Stone C."/>
            <person name="Strader C."/>
            <person name="Tesfaye S."/>
            <person name="Thomson T."/>
            <person name="Thoulutsang Y."/>
            <person name="Thoulutsang D."/>
            <person name="Topham K."/>
            <person name="Topping I."/>
            <person name="Tsamla T."/>
            <person name="Vassiliev H."/>
            <person name="Vo A."/>
            <person name="Wangchuk T."/>
            <person name="Wangdi T."/>
            <person name="Weiand M."/>
            <person name="Wilkinson J."/>
            <person name="Wilson A."/>
            <person name="Yadav S."/>
            <person name="Young G."/>
            <person name="Yu Q."/>
            <person name="Zembek L."/>
            <person name="Zhong D."/>
            <person name="Zimmer A."/>
            <person name="Zwirko Z."/>
            <person name="Jaffe D.B."/>
            <person name="Alvarez P."/>
            <person name="Brockman W."/>
            <person name="Butler J."/>
            <person name="Chin C."/>
            <person name="Gnerre S."/>
            <person name="Grabherr M."/>
            <person name="Kleber M."/>
            <person name="Mauceli E."/>
            <person name="MacCallum I."/>
        </authorList>
    </citation>
    <scope>NUCLEOTIDE SEQUENCE [LARGE SCALE GENOMIC DNA]</scope>
    <source>
        <strain evidence="2">Rob3c / Tucson 14021-0248.25</strain>
    </source>
</reference>
<keyword evidence="2" id="KW-1185">Reference proteome</keyword>
<sequence length="62" mass="6705">MDTDSNKDVDVDVDVDMLKEAAGTPNKLAHKGDVAQGLAEDEDEEEYDDFIAMWPGVSCTTG</sequence>
<accession>B4I7M4</accession>
<protein>
    <submittedName>
        <fullName evidence="1">GM15821</fullName>
    </submittedName>
</protein>
<evidence type="ECO:0000313" key="1">
    <source>
        <dbReference type="EMBL" id="EDW56599.1"/>
    </source>
</evidence>
<dbReference type="HOGENOM" id="CLU_2906485_0_0_1"/>
<dbReference type="AlphaFoldDB" id="B4I7M4"/>